<keyword evidence="4" id="KW-1185">Reference proteome</keyword>
<keyword evidence="2" id="KW-0472">Membrane</keyword>
<name>A0A7W3QM95_ACTNM</name>
<feature type="region of interest" description="Disordered" evidence="1">
    <location>
        <begin position="1"/>
        <end position="20"/>
    </location>
</feature>
<feature type="transmembrane region" description="Helical" evidence="2">
    <location>
        <begin position="120"/>
        <end position="142"/>
    </location>
</feature>
<accession>A0A7W3QM95</accession>
<feature type="transmembrane region" description="Helical" evidence="2">
    <location>
        <begin position="30"/>
        <end position="51"/>
    </location>
</feature>
<feature type="transmembrane region" description="Helical" evidence="2">
    <location>
        <begin position="63"/>
        <end position="84"/>
    </location>
</feature>
<evidence type="ECO:0000256" key="1">
    <source>
        <dbReference type="SAM" id="MobiDB-lite"/>
    </source>
</evidence>
<feature type="transmembrane region" description="Helical" evidence="2">
    <location>
        <begin position="91"/>
        <end position="108"/>
    </location>
</feature>
<organism evidence="3 4">
    <name type="scientific">Actinomadura namibiensis</name>
    <dbReference type="NCBI Taxonomy" id="182080"/>
    <lineage>
        <taxon>Bacteria</taxon>
        <taxon>Bacillati</taxon>
        <taxon>Actinomycetota</taxon>
        <taxon>Actinomycetes</taxon>
        <taxon>Streptosporangiales</taxon>
        <taxon>Thermomonosporaceae</taxon>
        <taxon>Actinomadura</taxon>
    </lineage>
</organism>
<evidence type="ECO:0000313" key="4">
    <source>
        <dbReference type="Proteomes" id="UP000572680"/>
    </source>
</evidence>
<dbReference type="EMBL" id="JACJIA010000004">
    <property type="protein sequence ID" value="MBA8951763.1"/>
    <property type="molecule type" value="Genomic_DNA"/>
</dbReference>
<comment type="caution">
    <text evidence="3">The sequence shown here is derived from an EMBL/GenBank/DDBJ whole genome shotgun (WGS) entry which is preliminary data.</text>
</comment>
<evidence type="ECO:0000313" key="3">
    <source>
        <dbReference type="EMBL" id="MBA8951763.1"/>
    </source>
</evidence>
<proteinExistence type="predicted"/>
<dbReference type="Proteomes" id="UP000572680">
    <property type="component" value="Unassembled WGS sequence"/>
</dbReference>
<reference evidence="3 4" key="1">
    <citation type="submission" date="2020-08" db="EMBL/GenBank/DDBJ databases">
        <title>Genomic Encyclopedia of Type Strains, Phase IV (KMG-IV): sequencing the most valuable type-strain genomes for metagenomic binning, comparative biology and taxonomic classification.</title>
        <authorList>
            <person name="Goeker M."/>
        </authorList>
    </citation>
    <scope>NUCLEOTIDE SEQUENCE [LARGE SCALE GENOMIC DNA]</scope>
    <source>
        <strain evidence="3 4">DSM 44197</strain>
    </source>
</reference>
<dbReference type="AlphaFoldDB" id="A0A7W3QM95"/>
<protein>
    <submittedName>
        <fullName evidence="3">Uncharacterized protein</fullName>
    </submittedName>
</protein>
<sequence>MATLVSPSSSRRAAAARRPATAHAHARRRWLGWGLAGGGLALVPWTFALAARLPSTAQVSNWSAAWVGLDVVLAAGLLGTGALVLRRDARYGLTAAATGALLVMDAWFDVLTSAPGSERAVAAALAAGVELPLAALCGILAARALSMEKSPV</sequence>
<gene>
    <name evidence="3" type="ORF">HNR61_003403</name>
</gene>
<keyword evidence="2" id="KW-0812">Transmembrane</keyword>
<evidence type="ECO:0000256" key="2">
    <source>
        <dbReference type="SAM" id="Phobius"/>
    </source>
</evidence>
<keyword evidence="2" id="KW-1133">Transmembrane helix</keyword>
<dbReference type="RefSeq" id="WP_220509449.1">
    <property type="nucleotide sequence ID" value="NZ_BAAALP010000010.1"/>
</dbReference>